<keyword evidence="3 6" id="KW-0731">Sigma factor</keyword>
<dbReference type="InterPro" id="IPR036388">
    <property type="entry name" value="WH-like_DNA-bd_sf"/>
</dbReference>
<dbReference type="PANTHER" id="PTHR43133:SF51">
    <property type="entry name" value="RNA POLYMERASE SIGMA FACTOR"/>
    <property type="match status" value="1"/>
</dbReference>
<dbReference type="InterPro" id="IPR013325">
    <property type="entry name" value="RNA_pol_sigma_r2"/>
</dbReference>
<evidence type="ECO:0000256" key="3">
    <source>
        <dbReference type="ARBA" id="ARBA00023082"/>
    </source>
</evidence>
<keyword evidence="5 6" id="KW-0804">Transcription</keyword>
<evidence type="ECO:0000259" key="7">
    <source>
        <dbReference type="Pfam" id="PF04542"/>
    </source>
</evidence>
<evidence type="ECO:0000256" key="4">
    <source>
        <dbReference type="ARBA" id="ARBA00023125"/>
    </source>
</evidence>
<dbReference type="EMBL" id="JAACJS010000015">
    <property type="protein sequence ID" value="NCI51487.1"/>
    <property type="molecule type" value="Genomic_DNA"/>
</dbReference>
<dbReference type="PANTHER" id="PTHR43133">
    <property type="entry name" value="RNA POLYMERASE ECF-TYPE SIGMA FACTO"/>
    <property type="match status" value="1"/>
</dbReference>
<dbReference type="InterPro" id="IPR013324">
    <property type="entry name" value="RNA_pol_sigma_r3/r4-like"/>
</dbReference>
<feature type="domain" description="RNA polymerase sigma factor 70 region 4 type 2" evidence="8">
    <location>
        <begin position="129"/>
        <end position="176"/>
    </location>
</feature>
<comment type="similarity">
    <text evidence="1 6">Belongs to the sigma-70 factor family. ECF subfamily.</text>
</comment>
<sequence length="188" mass="21819">MNDRDFILSLQNGDQHAFRLLVETWQHMVYNTVLSIVQDVQEAEDVAQEVFIQVFQSIKGFRGDAKLSTWIYRVAVTKALDAERKKKSKKRMANLRRWVGMGEKEDEPVQFHHPGVALDNKERASLLFSAMQKLPENQRIAFTLIKAEGLSYEETAAIMNITIKAVEALMHRAKDNLKKYLRQYYSQD</sequence>
<comment type="caution">
    <text evidence="9">The sequence shown here is derived from an EMBL/GenBank/DDBJ whole genome shotgun (WGS) entry which is preliminary data.</text>
</comment>
<dbReference type="Pfam" id="PF08281">
    <property type="entry name" value="Sigma70_r4_2"/>
    <property type="match status" value="1"/>
</dbReference>
<dbReference type="Gene3D" id="1.10.1740.10">
    <property type="match status" value="1"/>
</dbReference>
<evidence type="ECO:0000256" key="1">
    <source>
        <dbReference type="ARBA" id="ARBA00010641"/>
    </source>
</evidence>
<dbReference type="SUPFAM" id="SSF88946">
    <property type="entry name" value="Sigma2 domain of RNA polymerase sigma factors"/>
    <property type="match status" value="1"/>
</dbReference>
<dbReference type="InterPro" id="IPR013249">
    <property type="entry name" value="RNA_pol_sigma70_r4_t2"/>
</dbReference>
<dbReference type="NCBIfam" id="TIGR02937">
    <property type="entry name" value="sigma70-ECF"/>
    <property type="match status" value="1"/>
</dbReference>
<dbReference type="Proteomes" id="UP000753802">
    <property type="component" value="Unassembled WGS sequence"/>
</dbReference>
<evidence type="ECO:0000313" key="9">
    <source>
        <dbReference type="EMBL" id="NCI51487.1"/>
    </source>
</evidence>
<keyword evidence="10" id="KW-1185">Reference proteome</keyword>
<dbReference type="SUPFAM" id="SSF88659">
    <property type="entry name" value="Sigma3 and sigma4 domains of RNA polymerase sigma factors"/>
    <property type="match status" value="1"/>
</dbReference>
<dbReference type="RefSeq" id="WP_161819768.1">
    <property type="nucleotide sequence ID" value="NZ_JAACJS010000015.1"/>
</dbReference>
<evidence type="ECO:0000313" key="10">
    <source>
        <dbReference type="Proteomes" id="UP000753802"/>
    </source>
</evidence>
<dbReference type="InterPro" id="IPR039425">
    <property type="entry name" value="RNA_pol_sigma-70-like"/>
</dbReference>
<gene>
    <name evidence="9" type="ORF">GWC95_16275</name>
</gene>
<dbReference type="PROSITE" id="PS01063">
    <property type="entry name" value="SIGMA70_ECF"/>
    <property type="match status" value="1"/>
</dbReference>
<evidence type="ECO:0000256" key="2">
    <source>
        <dbReference type="ARBA" id="ARBA00023015"/>
    </source>
</evidence>
<dbReference type="InterPro" id="IPR000838">
    <property type="entry name" value="RNA_pol_sigma70_ECF_CS"/>
</dbReference>
<accession>A0ABW9ZYU5</accession>
<dbReference type="Gene3D" id="1.10.10.10">
    <property type="entry name" value="Winged helix-like DNA-binding domain superfamily/Winged helix DNA-binding domain"/>
    <property type="match status" value="1"/>
</dbReference>
<feature type="domain" description="RNA polymerase sigma-70 region 2" evidence="7">
    <location>
        <begin position="21"/>
        <end position="87"/>
    </location>
</feature>
<name>A0ABW9ZYU5_9BACT</name>
<dbReference type="CDD" id="cd06171">
    <property type="entry name" value="Sigma70_r4"/>
    <property type="match status" value="1"/>
</dbReference>
<dbReference type="InterPro" id="IPR007627">
    <property type="entry name" value="RNA_pol_sigma70_r2"/>
</dbReference>
<evidence type="ECO:0000256" key="6">
    <source>
        <dbReference type="RuleBase" id="RU000716"/>
    </source>
</evidence>
<reference evidence="9 10" key="1">
    <citation type="submission" date="2020-01" db="EMBL/GenBank/DDBJ databases">
        <title>Genome analysis.</title>
        <authorList>
            <person name="Wu S."/>
            <person name="Wang G."/>
        </authorList>
    </citation>
    <scope>NUCLEOTIDE SEQUENCE [LARGE SCALE GENOMIC DNA]</scope>
    <source>
        <strain evidence="9 10">SYL130</strain>
    </source>
</reference>
<dbReference type="InterPro" id="IPR014284">
    <property type="entry name" value="RNA_pol_sigma-70_dom"/>
</dbReference>
<evidence type="ECO:0000256" key="5">
    <source>
        <dbReference type="ARBA" id="ARBA00023163"/>
    </source>
</evidence>
<keyword evidence="2 6" id="KW-0805">Transcription regulation</keyword>
<protein>
    <recommendedName>
        <fullName evidence="6">RNA polymerase sigma factor</fullName>
    </recommendedName>
</protein>
<keyword evidence="4 6" id="KW-0238">DNA-binding</keyword>
<proteinExistence type="inferred from homology"/>
<dbReference type="Pfam" id="PF04542">
    <property type="entry name" value="Sigma70_r2"/>
    <property type="match status" value="1"/>
</dbReference>
<evidence type="ECO:0000259" key="8">
    <source>
        <dbReference type="Pfam" id="PF08281"/>
    </source>
</evidence>
<organism evidence="9 10">
    <name type="scientific">Sediminibacterium roseum</name>
    <dbReference type="NCBI Taxonomy" id="1978412"/>
    <lineage>
        <taxon>Bacteria</taxon>
        <taxon>Pseudomonadati</taxon>
        <taxon>Bacteroidota</taxon>
        <taxon>Chitinophagia</taxon>
        <taxon>Chitinophagales</taxon>
        <taxon>Chitinophagaceae</taxon>
        <taxon>Sediminibacterium</taxon>
    </lineage>
</organism>